<dbReference type="Proteomes" id="UP000616885">
    <property type="component" value="Unassembled WGS sequence"/>
</dbReference>
<keyword evidence="1" id="KW-0732">Signal</keyword>
<comment type="caution">
    <text evidence="2">The sequence shown here is derived from an EMBL/GenBank/DDBJ whole genome shotgun (WGS) entry which is preliminary data.</text>
</comment>
<accession>A0A8H7NHD6</accession>
<evidence type="ECO:0000313" key="2">
    <source>
        <dbReference type="EMBL" id="KAF9755974.1"/>
    </source>
</evidence>
<organism evidence="2 3">
    <name type="scientific">Bionectria ochroleuca</name>
    <name type="common">Gliocladium roseum</name>
    <dbReference type="NCBI Taxonomy" id="29856"/>
    <lineage>
        <taxon>Eukaryota</taxon>
        <taxon>Fungi</taxon>
        <taxon>Dikarya</taxon>
        <taxon>Ascomycota</taxon>
        <taxon>Pezizomycotina</taxon>
        <taxon>Sordariomycetes</taxon>
        <taxon>Hypocreomycetidae</taxon>
        <taxon>Hypocreales</taxon>
        <taxon>Bionectriaceae</taxon>
        <taxon>Clonostachys</taxon>
    </lineage>
</organism>
<protein>
    <submittedName>
        <fullName evidence="2">Uncharacterized protein</fullName>
    </submittedName>
</protein>
<feature type="signal peptide" evidence="1">
    <location>
        <begin position="1"/>
        <end position="29"/>
    </location>
</feature>
<name>A0A8H7NHD6_BIOOC</name>
<gene>
    <name evidence="2" type="ORF">IM811_011415</name>
</gene>
<feature type="chain" id="PRO_5034938168" evidence="1">
    <location>
        <begin position="30"/>
        <end position="128"/>
    </location>
</feature>
<dbReference type="AlphaFoldDB" id="A0A8H7NHD6"/>
<sequence>MAKFGYCWTIYHCFIKPATLLALEASITAANVAIISAYSEAGHGRPDFRTMHAKVGYNQCKGKHLSTAQPDDNSRNIASSDRVGKGVLNVYSQTKEEIDRNTGEKVRWSKRKYINFKSRVKSLVMKFK</sequence>
<evidence type="ECO:0000256" key="1">
    <source>
        <dbReference type="SAM" id="SignalP"/>
    </source>
</evidence>
<dbReference type="EMBL" id="JADCTT010000003">
    <property type="protein sequence ID" value="KAF9755974.1"/>
    <property type="molecule type" value="Genomic_DNA"/>
</dbReference>
<evidence type="ECO:0000313" key="3">
    <source>
        <dbReference type="Proteomes" id="UP000616885"/>
    </source>
</evidence>
<reference evidence="2" key="1">
    <citation type="submission" date="2020-10" db="EMBL/GenBank/DDBJ databases">
        <title>High-Quality Genome Resource of Clonostachys rosea strain S41 by Oxford Nanopore Long-Read Sequencing.</title>
        <authorList>
            <person name="Wang H."/>
        </authorList>
    </citation>
    <scope>NUCLEOTIDE SEQUENCE</scope>
    <source>
        <strain evidence="2">S41</strain>
    </source>
</reference>
<proteinExistence type="predicted"/>